<comment type="subcellular location">
    <subcellularLocation>
        <location evidence="1">Membrane</location>
        <topology evidence="1">Multi-pass membrane protein</topology>
    </subcellularLocation>
</comment>
<keyword evidence="5" id="KW-0276">Fatty acid metabolism</keyword>
<feature type="transmembrane region" description="Helical" evidence="14">
    <location>
        <begin position="87"/>
        <end position="110"/>
    </location>
</feature>
<evidence type="ECO:0000256" key="11">
    <source>
        <dbReference type="ARBA" id="ARBA00023160"/>
    </source>
</evidence>
<evidence type="ECO:0000256" key="9">
    <source>
        <dbReference type="ARBA" id="ARBA00023098"/>
    </source>
</evidence>
<evidence type="ECO:0000256" key="6">
    <source>
        <dbReference type="ARBA" id="ARBA00022989"/>
    </source>
</evidence>
<organism evidence="16 17">
    <name type="scientific">Hyalella azteca</name>
    <name type="common">Amphipod</name>
    <dbReference type="NCBI Taxonomy" id="294128"/>
    <lineage>
        <taxon>Eukaryota</taxon>
        <taxon>Metazoa</taxon>
        <taxon>Ecdysozoa</taxon>
        <taxon>Arthropoda</taxon>
        <taxon>Crustacea</taxon>
        <taxon>Multicrustacea</taxon>
        <taxon>Malacostraca</taxon>
        <taxon>Eumalacostraca</taxon>
        <taxon>Peracarida</taxon>
        <taxon>Amphipoda</taxon>
        <taxon>Senticaudata</taxon>
        <taxon>Talitrida</taxon>
        <taxon>Talitroidea</taxon>
        <taxon>Hyalellidae</taxon>
        <taxon>Hyalella</taxon>
    </lineage>
</organism>
<keyword evidence="7 12" id="KW-0560">Oxidoreductase</keyword>
<dbReference type="GO" id="GO:0006636">
    <property type="term" value="P:unsaturated fatty acid biosynthetic process"/>
    <property type="evidence" value="ECO:0007669"/>
    <property type="project" value="TreeGrafter"/>
</dbReference>
<keyword evidence="3 12" id="KW-0444">Lipid biosynthesis</keyword>
<keyword evidence="6 14" id="KW-1133">Transmembrane helix</keyword>
<evidence type="ECO:0000256" key="2">
    <source>
        <dbReference type="ARBA" id="ARBA00009295"/>
    </source>
</evidence>
<keyword evidence="11 12" id="KW-0275">Fatty acid biosynthesis</keyword>
<protein>
    <submittedName>
        <fullName evidence="17">Delta(9)-fatty-acid desaturase fat-7-like</fullName>
    </submittedName>
</protein>
<name>A0A8B7PQC1_HYAAZ</name>
<dbReference type="GO" id="GO:0004768">
    <property type="term" value="F:stearoyl-CoA 9-desaturase activity"/>
    <property type="evidence" value="ECO:0007669"/>
    <property type="project" value="TreeGrafter"/>
</dbReference>
<dbReference type="RefSeq" id="XP_018027666.2">
    <property type="nucleotide sequence ID" value="XM_018172177.2"/>
</dbReference>
<proteinExistence type="inferred from homology"/>
<evidence type="ECO:0000256" key="8">
    <source>
        <dbReference type="ARBA" id="ARBA00023004"/>
    </source>
</evidence>
<dbReference type="InterPro" id="IPR015876">
    <property type="entry name" value="Acyl-CoA_DS"/>
</dbReference>
<dbReference type="AlphaFoldDB" id="A0A8B7PQC1"/>
<reference evidence="17" key="1">
    <citation type="submission" date="2025-08" db="UniProtKB">
        <authorList>
            <consortium name="RefSeq"/>
        </authorList>
    </citation>
    <scope>IDENTIFICATION</scope>
    <source>
        <tissue evidence="17">Whole organism</tissue>
    </source>
</reference>
<feature type="transmembrane region" description="Helical" evidence="14">
    <location>
        <begin position="235"/>
        <end position="256"/>
    </location>
</feature>
<evidence type="ECO:0000256" key="4">
    <source>
        <dbReference type="ARBA" id="ARBA00022692"/>
    </source>
</evidence>
<dbReference type="PANTHER" id="PTHR11351">
    <property type="entry name" value="ACYL-COA DESATURASE"/>
    <property type="match status" value="1"/>
</dbReference>
<evidence type="ECO:0000256" key="7">
    <source>
        <dbReference type="ARBA" id="ARBA00023002"/>
    </source>
</evidence>
<evidence type="ECO:0000256" key="13">
    <source>
        <dbReference type="SAM" id="MobiDB-lite"/>
    </source>
</evidence>
<feature type="domain" description="Fatty acid desaturase" evidence="15">
    <location>
        <begin position="119"/>
        <end position="324"/>
    </location>
</feature>
<evidence type="ECO:0000313" key="17">
    <source>
        <dbReference type="RefSeq" id="XP_018027666.2"/>
    </source>
</evidence>
<evidence type="ECO:0000256" key="10">
    <source>
        <dbReference type="ARBA" id="ARBA00023136"/>
    </source>
</evidence>
<feature type="compositionally biased region" description="Polar residues" evidence="13">
    <location>
        <begin position="9"/>
        <end position="28"/>
    </location>
</feature>
<evidence type="ECO:0000256" key="12">
    <source>
        <dbReference type="RuleBase" id="RU000581"/>
    </source>
</evidence>
<keyword evidence="4 12" id="KW-0812">Transmembrane</keyword>
<sequence length="388" mass="44896">MLTPLPTKGTPNPFVSSTVASTDSQTSKDSQKIVATNNNVYVNAHDDNHHLEDLTHHHHNEEDVGYIYKFSVRQMCIDVLNLDWSKVIWNMIICDAILHLLALGGFYLFITGQIKGLSYLYFFVFGIMSGLGVTMGVHRLWAHRSYKAVFAVRLVLMCLHCVAFQHSIFSWSVNHRVHHKWPDTDRDLTNSRRGFFFAHMGWRMYETHEELIKGRKMVPVQDLLDDPVVRFQHEYFYWIAIPLSFVLPTIIPFYFWNEDLLFAFLTCGMLRLIITHHVTNCINSVAHLYGYKPYDKTMHARDHIVFGPLALGEGWHNYHHAFPRDYRASEMDGWCFNLTTKIIETLAKFGLTYDLVTVSDDIINKRAARTGNPDERRRGPLVAAAVFS</sequence>
<comment type="cofactor">
    <cofactor evidence="12">
        <name>Fe(2+)</name>
        <dbReference type="ChEBI" id="CHEBI:29033"/>
    </cofactor>
</comment>
<comment type="similarity">
    <text evidence="2 12">Belongs to the fatty acid desaturase type 1 family.</text>
</comment>
<dbReference type="OMA" id="WAHKSYN"/>
<evidence type="ECO:0000256" key="5">
    <source>
        <dbReference type="ARBA" id="ARBA00022832"/>
    </source>
</evidence>
<evidence type="ECO:0000256" key="14">
    <source>
        <dbReference type="SAM" id="Phobius"/>
    </source>
</evidence>
<feature type="transmembrane region" description="Helical" evidence="14">
    <location>
        <begin position="116"/>
        <end position="138"/>
    </location>
</feature>
<keyword evidence="16" id="KW-1185">Reference proteome</keyword>
<dbReference type="CDD" id="cd03505">
    <property type="entry name" value="Delta9-FADS-like"/>
    <property type="match status" value="1"/>
</dbReference>
<feature type="region of interest" description="Disordered" evidence="13">
    <location>
        <begin position="1"/>
        <end position="28"/>
    </location>
</feature>
<dbReference type="Pfam" id="PF00487">
    <property type="entry name" value="FA_desaturase"/>
    <property type="match status" value="1"/>
</dbReference>
<accession>A0A8B7PQC1</accession>
<keyword evidence="10 14" id="KW-0472">Membrane</keyword>
<gene>
    <name evidence="17" type="primary">LOC108682917</name>
</gene>
<dbReference type="InterPro" id="IPR005804">
    <property type="entry name" value="FA_desaturase_dom"/>
</dbReference>
<evidence type="ECO:0000313" key="16">
    <source>
        <dbReference type="Proteomes" id="UP000694843"/>
    </source>
</evidence>
<dbReference type="KEGG" id="hazt:108682917"/>
<evidence type="ECO:0000256" key="3">
    <source>
        <dbReference type="ARBA" id="ARBA00022516"/>
    </source>
</evidence>
<dbReference type="GO" id="GO:0005789">
    <property type="term" value="C:endoplasmic reticulum membrane"/>
    <property type="evidence" value="ECO:0007669"/>
    <property type="project" value="TreeGrafter"/>
</dbReference>
<dbReference type="GeneID" id="108682917"/>
<dbReference type="PANTHER" id="PTHR11351:SF31">
    <property type="entry name" value="DESATURASE 1, ISOFORM A-RELATED"/>
    <property type="match status" value="1"/>
</dbReference>
<dbReference type="Proteomes" id="UP000694843">
    <property type="component" value="Unplaced"/>
</dbReference>
<dbReference type="OrthoDB" id="10260134at2759"/>
<evidence type="ECO:0000256" key="1">
    <source>
        <dbReference type="ARBA" id="ARBA00004141"/>
    </source>
</evidence>
<keyword evidence="9" id="KW-0443">Lipid metabolism</keyword>
<feature type="transmembrane region" description="Helical" evidence="14">
    <location>
        <begin position="150"/>
        <end position="173"/>
    </location>
</feature>
<evidence type="ECO:0000259" key="15">
    <source>
        <dbReference type="Pfam" id="PF00487"/>
    </source>
</evidence>
<comment type="domain">
    <text evidence="12">The histidine box domains are involved in binding the catalytic metal ions.</text>
</comment>
<keyword evidence="8" id="KW-0408">Iron</keyword>
<dbReference type="PRINTS" id="PR00075">
    <property type="entry name" value="FACDDSATRASE"/>
</dbReference>
<dbReference type="GO" id="GO:0005506">
    <property type="term" value="F:iron ion binding"/>
    <property type="evidence" value="ECO:0007669"/>
    <property type="project" value="TreeGrafter"/>
</dbReference>